<dbReference type="SMART" id="SM00636">
    <property type="entry name" value="Glyco_18"/>
    <property type="match status" value="1"/>
</dbReference>
<dbReference type="SMART" id="SM00270">
    <property type="entry name" value="ChtBD1"/>
    <property type="match status" value="2"/>
</dbReference>
<dbReference type="PROSITE" id="PS51910">
    <property type="entry name" value="GH18_2"/>
    <property type="match status" value="1"/>
</dbReference>
<evidence type="ECO:0000313" key="8">
    <source>
        <dbReference type="EMBL" id="KAK5994507.1"/>
    </source>
</evidence>
<dbReference type="SUPFAM" id="SSF51445">
    <property type="entry name" value="(Trans)glycosidases"/>
    <property type="match status" value="1"/>
</dbReference>
<comment type="caution">
    <text evidence="8">The sequence shown here is derived from an EMBL/GenBank/DDBJ whole genome shotgun (WGS) entry which is preliminary data.</text>
</comment>
<dbReference type="InterPro" id="IPR017853">
    <property type="entry name" value="GH"/>
</dbReference>
<feature type="domain" description="GH18" evidence="7">
    <location>
        <begin position="556"/>
        <end position="910"/>
    </location>
</feature>
<proteinExistence type="inferred from homology"/>
<dbReference type="Proteomes" id="UP001338125">
    <property type="component" value="Unassembled WGS sequence"/>
</dbReference>
<evidence type="ECO:0000256" key="5">
    <source>
        <dbReference type="SAM" id="MobiDB-lite"/>
    </source>
</evidence>
<dbReference type="PROSITE" id="PS50941">
    <property type="entry name" value="CHIT_BIND_I_2"/>
    <property type="match status" value="1"/>
</dbReference>
<dbReference type="InterPro" id="IPR036861">
    <property type="entry name" value="Endochitinase-like_sf"/>
</dbReference>
<feature type="compositionally biased region" description="Acidic residues" evidence="5">
    <location>
        <begin position="1133"/>
        <end position="1153"/>
    </location>
</feature>
<dbReference type="PANTHER" id="PTHR11177:SF317">
    <property type="entry name" value="CHITINASE 12-RELATED"/>
    <property type="match status" value="1"/>
</dbReference>
<keyword evidence="3 4" id="KW-0147">Chitin-binding</keyword>
<dbReference type="SUPFAM" id="SSF54556">
    <property type="entry name" value="Chitinase insertion domain"/>
    <property type="match status" value="1"/>
</dbReference>
<keyword evidence="9" id="KW-1185">Reference proteome</keyword>
<accession>A0ABR0SQR0</accession>
<dbReference type="Gene3D" id="3.30.60.10">
    <property type="entry name" value="Endochitinase-like"/>
    <property type="match status" value="1"/>
</dbReference>
<evidence type="ECO:0000256" key="4">
    <source>
        <dbReference type="PROSITE-ProRule" id="PRU00261"/>
    </source>
</evidence>
<feature type="compositionally biased region" description="Pro residues" evidence="5">
    <location>
        <begin position="1108"/>
        <end position="1130"/>
    </location>
</feature>
<protein>
    <recommendedName>
        <fullName evidence="2">chitinase</fullName>
        <ecNumber evidence="2">3.2.1.14</ecNumber>
    </recommendedName>
</protein>
<feature type="region of interest" description="Disordered" evidence="5">
    <location>
        <begin position="1101"/>
        <end position="1199"/>
    </location>
</feature>
<name>A0ABR0SQR0_9HYPO</name>
<comment type="caution">
    <text evidence="4">Lacks conserved residue(s) required for the propagation of feature annotation.</text>
</comment>
<evidence type="ECO:0000256" key="1">
    <source>
        <dbReference type="ARBA" id="ARBA00008682"/>
    </source>
</evidence>
<dbReference type="InterPro" id="IPR011583">
    <property type="entry name" value="Chitinase_II/V-like_cat"/>
</dbReference>
<sequence>MHTNRGLISHPATFTSHFGNSNKATNKFSFRHTHYGNYRGLSYSQWFRKEKLGNEMVAKLLAERLSNTSFFCPPEHESTNNPTFALYFHSPTYAYSARAQFIQRWTYVNSQPHWRKTPIDPLVAVAFPQYDVILEYNCYWMPAICRNVENWRSDTTKSKWSTREADDVFCYDFSRRKDKFQLPGGSSDHRRAASCPSTWSNGYTRCLEENQPYVMPGLWLFTDLETIDPEAGMEIEGFRLSPETGDIFRSGRQYSYDEFPPATWIEGGSGPGGAANAAGDAGGTEANTYCAPQMIPKCKGKIISATVRSEQNWQGESHNMLQRRLRKQIRQLPNPPALGRNSCVRFRHRLINDVNVGPARAWWKDGNGQDGNSEDGINLIVRRGDEKANKYSSKDRIRDPSLMLPPLGLMQAASSAISPFVPLAIPVEDVEKRTASAVNVDESLTTYSFETQQQHTSDKVDILRIGTTYIFGRTTTSDAASTENNSTSWSSVERPSAVDGPIQCGPNMPCVDDSCCNTDGKCGFKQAHCGSSCISNCDAKAMCGVDSADGKTPCGFKLCCSYYGWCGTESIHCHDPEPQYGKTPCQQGFGLCELIQTIFQMMAMHESDIPLYGEFTALKRNGLQTWIAIGGWSFNDPGPTQTAFSDMASDPKNRVTFINSLLSFMETYGFQGADIDWEYPSDPKRGGRPQDGANFVLLMKEMHAVFSAKGYGISLMLEPDYWYLRGFRPADMQQYVDFMGVMTYDLHGPWDTDVKALGSIVRPQTDITEIDKNLMPLWYDGMDPSKLNLGIAYYGRTYTLSDPKCGQMGCGFVPGKGGSQGNCTAFAGVLSNREIRQIRDEQHVTPYHNKTAMVKYFTYDEKSWVGYDDEETYAMKQSFADERCLGGGGGDANKYISPNSATIIPMAHTTVAPGATLTIKGDVATDVAGLPHDGNRNSPKGPGPDKCGSCSFFRHITSTCCGTGGSIGSPIEIPAGVPLPMDLPFPSDFIPPLPFTDSDSNLIPANQPLPKEVAIPKGTIFPSSFVVPPGQPLREGEDDDAASNATIIWISPNIWNQSSPEASHPPSPPPPISIPIPHITIKPGVPFPTVPPCFFPWLDCPGSEPDGPSHPNPMDPDDPSAPSPPVPPGPHDPEDDLDDDPEGDEGDEGDSEETCLLPQPNPTDPGDPEDPKDPDDSSGSPPDPKPEPPKYSSPNTTQDKVHCYGDDLFYAGPTLHRAKAIQVITHFCASIKDATLGPGEYREWTEDFGGSRGIHNKGSMASSIEIKNGCEWVVDEAECGVELRKPIDRCDTKGENNKSGWTLENNCIRWRMDMIEGEFNRPVLPPPGPDIL</sequence>
<dbReference type="EC" id="3.2.1.14" evidence="2"/>
<feature type="disulfide bond" evidence="4">
    <location>
        <begin position="559"/>
        <end position="573"/>
    </location>
</feature>
<gene>
    <name evidence="8" type="ORF">PT974_04984</name>
</gene>
<dbReference type="InterPro" id="IPR029070">
    <property type="entry name" value="Chitinase_insertion_sf"/>
</dbReference>
<dbReference type="InterPro" id="IPR001002">
    <property type="entry name" value="Chitin-bd_1"/>
</dbReference>
<keyword evidence="4" id="KW-1015">Disulfide bond</keyword>
<evidence type="ECO:0000256" key="2">
    <source>
        <dbReference type="ARBA" id="ARBA00012729"/>
    </source>
</evidence>
<evidence type="ECO:0000313" key="9">
    <source>
        <dbReference type="Proteomes" id="UP001338125"/>
    </source>
</evidence>
<dbReference type="PANTHER" id="PTHR11177">
    <property type="entry name" value="CHITINASE"/>
    <property type="match status" value="1"/>
</dbReference>
<dbReference type="InterPro" id="IPR050314">
    <property type="entry name" value="Glycosyl_Hydrlase_18"/>
</dbReference>
<organism evidence="8 9">
    <name type="scientific">Cladobotryum mycophilum</name>
    <dbReference type="NCBI Taxonomy" id="491253"/>
    <lineage>
        <taxon>Eukaryota</taxon>
        <taxon>Fungi</taxon>
        <taxon>Dikarya</taxon>
        <taxon>Ascomycota</taxon>
        <taxon>Pezizomycotina</taxon>
        <taxon>Sordariomycetes</taxon>
        <taxon>Hypocreomycetidae</taxon>
        <taxon>Hypocreales</taxon>
        <taxon>Hypocreaceae</taxon>
        <taxon>Cladobotryum</taxon>
    </lineage>
</organism>
<evidence type="ECO:0000256" key="3">
    <source>
        <dbReference type="ARBA" id="ARBA00022669"/>
    </source>
</evidence>
<dbReference type="EMBL" id="JAVFKD010000010">
    <property type="protein sequence ID" value="KAK5994507.1"/>
    <property type="molecule type" value="Genomic_DNA"/>
</dbReference>
<dbReference type="Gene3D" id="3.20.20.80">
    <property type="entry name" value="Glycosidases"/>
    <property type="match status" value="1"/>
</dbReference>
<reference evidence="8 9" key="1">
    <citation type="submission" date="2024-01" db="EMBL/GenBank/DDBJ databases">
        <title>Complete genome of Cladobotryum mycophilum ATHUM6906.</title>
        <authorList>
            <person name="Christinaki A.C."/>
            <person name="Myridakis A.I."/>
            <person name="Kouvelis V.N."/>
        </authorList>
    </citation>
    <scope>NUCLEOTIDE SEQUENCE [LARGE SCALE GENOMIC DNA]</scope>
    <source>
        <strain evidence="8 9">ATHUM6906</strain>
    </source>
</reference>
<dbReference type="Pfam" id="PF00704">
    <property type="entry name" value="Glyco_hydro_18"/>
    <property type="match status" value="1"/>
</dbReference>
<evidence type="ECO:0000259" key="7">
    <source>
        <dbReference type="PROSITE" id="PS51910"/>
    </source>
</evidence>
<dbReference type="Gene3D" id="3.10.50.10">
    <property type="match status" value="1"/>
</dbReference>
<feature type="domain" description="Chitin-binding type-1" evidence="6">
    <location>
        <begin position="540"/>
        <end position="594"/>
    </location>
</feature>
<comment type="similarity">
    <text evidence="1">Belongs to the glycosyl hydrolase 18 family. Chitinase class V subfamily.</text>
</comment>
<feature type="disulfide bond" evidence="4">
    <location>
        <begin position="554"/>
        <end position="566"/>
    </location>
</feature>
<evidence type="ECO:0000259" key="6">
    <source>
        <dbReference type="PROSITE" id="PS50941"/>
    </source>
</evidence>
<dbReference type="InterPro" id="IPR001223">
    <property type="entry name" value="Glyco_hydro18_cat"/>
</dbReference>